<proteinExistence type="predicted"/>
<protein>
    <submittedName>
        <fullName evidence="2">Uncharacterized protein</fullName>
    </submittedName>
</protein>
<reference evidence="3 5" key="2">
    <citation type="submission" date="2023-10" db="EMBL/GenBank/DDBJ databases">
        <title>To unveil natural product biosynthetic capacity in Pseudoalteromonas.</title>
        <authorList>
            <person name="Wang J."/>
        </authorList>
    </citation>
    <scope>NUCLEOTIDE SEQUENCE [LARGE SCALE GENOMIC DNA]</scope>
    <source>
        <strain evidence="3 5">DSM 15914</strain>
    </source>
</reference>
<keyword evidence="5" id="KW-1185">Reference proteome</keyword>
<evidence type="ECO:0000313" key="4">
    <source>
        <dbReference type="Proteomes" id="UP000646877"/>
    </source>
</evidence>
<accession>A0A8I2H4D8</accession>
<dbReference type="EMBL" id="CP137578">
    <property type="protein sequence ID" value="WOX28232.1"/>
    <property type="molecule type" value="Genomic_DNA"/>
</dbReference>
<evidence type="ECO:0000313" key="2">
    <source>
        <dbReference type="EMBL" id="NLR21692.1"/>
    </source>
</evidence>
<name>A0A8I2H4D8_9GAMM</name>
<feature type="transmembrane region" description="Helical" evidence="1">
    <location>
        <begin position="28"/>
        <end position="44"/>
    </location>
</feature>
<keyword evidence="1" id="KW-0812">Transmembrane</keyword>
<dbReference type="EMBL" id="WEIA01000005">
    <property type="protein sequence ID" value="NLR21692.1"/>
    <property type="molecule type" value="Genomic_DNA"/>
</dbReference>
<dbReference type="RefSeq" id="WP_193521846.1">
    <property type="nucleotide sequence ID" value="NZ_CBCSDF010000010.1"/>
</dbReference>
<dbReference type="AlphaFoldDB" id="A0A8I2H4D8"/>
<evidence type="ECO:0000313" key="3">
    <source>
        <dbReference type="EMBL" id="WOX28232.1"/>
    </source>
</evidence>
<feature type="transmembrane region" description="Helical" evidence="1">
    <location>
        <begin position="82"/>
        <end position="103"/>
    </location>
</feature>
<sequence>MNRTWGFALIMLTLWGLISYFHIYFERFVDIPLLLLVLSFSYIAKEQENIIHITIGLLIFIAIEFVGYELIAELWFAEHPAYVKNTLTLSFQLLMDLGVFFYLKNRVRLSTYYVNRFAPEKQEYIYMTHADILLVGLFFLFMLVDLATLAENIIRNLEYFGVDESFAKQFWSWNWFYKAYPYIKSILLSCVITVLLATVYVERFRPAPIKESEEDSTLKKSEPQHRS</sequence>
<feature type="transmembrane region" description="Helical" evidence="1">
    <location>
        <begin position="124"/>
        <end position="144"/>
    </location>
</feature>
<feature type="transmembrane region" description="Helical" evidence="1">
    <location>
        <begin position="5"/>
        <end position="22"/>
    </location>
</feature>
<evidence type="ECO:0000256" key="1">
    <source>
        <dbReference type="SAM" id="Phobius"/>
    </source>
</evidence>
<dbReference type="Proteomes" id="UP000646877">
    <property type="component" value="Unassembled WGS sequence"/>
</dbReference>
<evidence type="ECO:0000313" key="5">
    <source>
        <dbReference type="Proteomes" id="UP001304419"/>
    </source>
</evidence>
<feature type="transmembrane region" description="Helical" evidence="1">
    <location>
        <begin position="51"/>
        <end position="76"/>
    </location>
</feature>
<organism evidence="2 4">
    <name type="scientific">Pseudoalteromonas maricaloris</name>
    <dbReference type="NCBI Taxonomy" id="184924"/>
    <lineage>
        <taxon>Bacteria</taxon>
        <taxon>Pseudomonadati</taxon>
        <taxon>Pseudomonadota</taxon>
        <taxon>Gammaproteobacteria</taxon>
        <taxon>Alteromonadales</taxon>
        <taxon>Pseudoalteromonadaceae</taxon>
        <taxon>Pseudoalteromonas</taxon>
    </lineage>
</organism>
<keyword evidence="1" id="KW-1133">Transmembrane helix</keyword>
<gene>
    <name evidence="2" type="ORF">F9Y85_10235</name>
    <name evidence="3" type="ORF">R5H13_16625</name>
</gene>
<feature type="transmembrane region" description="Helical" evidence="1">
    <location>
        <begin position="179"/>
        <end position="201"/>
    </location>
</feature>
<reference evidence="2" key="1">
    <citation type="submission" date="2019-10" db="EMBL/GenBank/DDBJ databases">
        <authorList>
            <person name="Paulsen S."/>
        </authorList>
    </citation>
    <scope>NUCLEOTIDE SEQUENCE</scope>
    <source>
        <strain evidence="2">LMG 19692</strain>
    </source>
</reference>
<dbReference type="Proteomes" id="UP001304419">
    <property type="component" value="Chromosome 1"/>
</dbReference>
<keyword evidence="1" id="KW-0472">Membrane</keyword>